<comment type="caution">
    <text evidence="1">The sequence shown here is derived from an EMBL/GenBank/DDBJ whole genome shotgun (WGS) entry which is preliminary data.</text>
</comment>
<evidence type="ECO:0000313" key="1">
    <source>
        <dbReference type="EMBL" id="GJN20980.1"/>
    </source>
</evidence>
<dbReference type="AlphaFoldDB" id="A0AAV5EFH3"/>
<reference evidence="1" key="1">
    <citation type="journal article" date="2018" name="DNA Res.">
        <title>Multiple hybrid de novo genome assembly of finger millet, an orphan allotetraploid crop.</title>
        <authorList>
            <person name="Hatakeyama M."/>
            <person name="Aluri S."/>
            <person name="Balachadran M.T."/>
            <person name="Sivarajan S.R."/>
            <person name="Patrignani A."/>
            <person name="Gruter S."/>
            <person name="Poveda L."/>
            <person name="Shimizu-Inatsugi R."/>
            <person name="Baeten J."/>
            <person name="Francoijs K.J."/>
            <person name="Nataraja K.N."/>
            <person name="Reddy Y.A.N."/>
            <person name="Phadnis S."/>
            <person name="Ravikumar R.L."/>
            <person name="Schlapbach R."/>
            <person name="Sreeman S.M."/>
            <person name="Shimizu K.K."/>
        </authorList>
    </citation>
    <scope>NUCLEOTIDE SEQUENCE</scope>
</reference>
<keyword evidence="2" id="KW-1185">Reference proteome</keyword>
<gene>
    <name evidence="1" type="primary">gb08424</name>
    <name evidence="1" type="ORF">PR202_gb08424</name>
</gene>
<dbReference type="EMBL" id="BQKI01000075">
    <property type="protein sequence ID" value="GJN20980.1"/>
    <property type="molecule type" value="Genomic_DNA"/>
</dbReference>
<evidence type="ECO:0000313" key="2">
    <source>
        <dbReference type="Proteomes" id="UP001054889"/>
    </source>
</evidence>
<sequence>MASASPSPSLSSKTKAQALAIIARTKEAAARVTDAALRAKAEHMVLDMVARVEAGEDITSKRMIARKVVRLSEDKCKKVMTMPWPPVMPRAFSEDRCDDVKDPELRERMRRVRADAARHLKRIHDYWALVREQYAAHGYGDVIMDVDEDGIEWIPAEM</sequence>
<protein>
    <submittedName>
        <fullName evidence="1">Uncharacterized protein</fullName>
    </submittedName>
</protein>
<accession>A0AAV5EFH3</accession>
<organism evidence="1 2">
    <name type="scientific">Eleusine coracana subsp. coracana</name>
    <dbReference type="NCBI Taxonomy" id="191504"/>
    <lineage>
        <taxon>Eukaryota</taxon>
        <taxon>Viridiplantae</taxon>
        <taxon>Streptophyta</taxon>
        <taxon>Embryophyta</taxon>
        <taxon>Tracheophyta</taxon>
        <taxon>Spermatophyta</taxon>
        <taxon>Magnoliopsida</taxon>
        <taxon>Liliopsida</taxon>
        <taxon>Poales</taxon>
        <taxon>Poaceae</taxon>
        <taxon>PACMAD clade</taxon>
        <taxon>Chloridoideae</taxon>
        <taxon>Cynodonteae</taxon>
        <taxon>Eleusininae</taxon>
        <taxon>Eleusine</taxon>
    </lineage>
</organism>
<proteinExistence type="predicted"/>
<dbReference type="Proteomes" id="UP001054889">
    <property type="component" value="Unassembled WGS sequence"/>
</dbReference>
<name>A0AAV5EFH3_ELECO</name>
<reference evidence="1" key="2">
    <citation type="submission" date="2021-12" db="EMBL/GenBank/DDBJ databases">
        <title>Resequencing data analysis of finger millet.</title>
        <authorList>
            <person name="Hatakeyama M."/>
            <person name="Aluri S."/>
            <person name="Balachadran M.T."/>
            <person name="Sivarajan S.R."/>
            <person name="Poveda L."/>
            <person name="Shimizu-Inatsugi R."/>
            <person name="Schlapbach R."/>
            <person name="Sreeman S.M."/>
            <person name="Shimizu K.K."/>
        </authorList>
    </citation>
    <scope>NUCLEOTIDE SEQUENCE</scope>
</reference>